<name>A0AAN6SE01_9PEZI</name>
<organism evidence="3 4">
    <name type="scientific">Pseudoneurospora amorphoporcata</name>
    <dbReference type="NCBI Taxonomy" id="241081"/>
    <lineage>
        <taxon>Eukaryota</taxon>
        <taxon>Fungi</taxon>
        <taxon>Dikarya</taxon>
        <taxon>Ascomycota</taxon>
        <taxon>Pezizomycotina</taxon>
        <taxon>Sordariomycetes</taxon>
        <taxon>Sordariomycetidae</taxon>
        <taxon>Sordariales</taxon>
        <taxon>Sordariaceae</taxon>
        <taxon>Pseudoneurospora</taxon>
    </lineage>
</organism>
<evidence type="ECO:0000313" key="4">
    <source>
        <dbReference type="Proteomes" id="UP001303222"/>
    </source>
</evidence>
<keyword evidence="4" id="KW-1185">Reference proteome</keyword>
<feature type="region of interest" description="Disordered" evidence="1">
    <location>
        <begin position="124"/>
        <end position="171"/>
    </location>
</feature>
<dbReference type="EMBL" id="MU859212">
    <property type="protein sequence ID" value="KAK3949491.1"/>
    <property type="molecule type" value="Genomic_DNA"/>
</dbReference>
<comment type="caution">
    <text evidence="3">The sequence shown here is derived from an EMBL/GenBank/DDBJ whole genome shotgun (WGS) entry which is preliminary data.</text>
</comment>
<keyword evidence="2" id="KW-0812">Transmembrane</keyword>
<reference evidence="3" key="1">
    <citation type="journal article" date="2023" name="Mol. Phylogenet. Evol.">
        <title>Genome-scale phylogeny and comparative genomics of the fungal order Sordariales.</title>
        <authorList>
            <person name="Hensen N."/>
            <person name="Bonometti L."/>
            <person name="Westerberg I."/>
            <person name="Brannstrom I.O."/>
            <person name="Guillou S."/>
            <person name="Cros-Aarteil S."/>
            <person name="Calhoun S."/>
            <person name="Haridas S."/>
            <person name="Kuo A."/>
            <person name="Mondo S."/>
            <person name="Pangilinan J."/>
            <person name="Riley R."/>
            <person name="LaButti K."/>
            <person name="Andreopoulos B."/>
            <person name="Lipzen A."/>
            <person name="Chen C."/>
            <person name="Yan M."/>
            <person name="Daum C."/>
            <person name="Ng V."/>
            <person name="Clum A."/>
            <person name="Steindorff A."/>
            <person name="Ohm R.A."/>
            <person name="Martin F."/>
            <person name="Silar P."/>
            <person name="Natvig D.O."/>
            <person name="Lalanne C."/>
            <person name="Gautier V."/>
            <person name="Ament-Velasquez S.L."/>
            <person name="Kruys A."/>
            <person name="Hutchinson M.I."/>
            <person name="Powell A.J."/>
            <person name="Barry K."/>
            <person name="Miller A.N."/>
            <person name="Grigoriev I.V."/>
            <person name="Debuchy R."/>
            <person name="Gladieux P."/>
            <person name="Hiltunen Thoren M."/>
            <person name="Johannesson H."/>
        </authorList>
    </citation>
    <scope>NUCLEOTIDE SEQUENCE</scope>
    <source>
        <strain evidence="3">CBS 626.80</strain>
    </source>
</reference>
<dbReference type="Proteomes" id="UP001303222">
    <property type="component" value="Unassembled WGS sequence"/>
</dbReference>
<feature type="compositionally biased region" description="Low complexity" evidence="1">
    <location>
        <begin position="158"/>
        <end position="168"/>
    </location>
</feature>
<keyword evidence="2" id="KW-0472">Membrane</keyword>
<proteinExistence type="predicted"/>
<feature type="region of interest" description="Disordered" evidence="1">
    <location>
        <begin position="1"/>
        <end position="108"/>
    </location>
</feature>
<reference evidence="3" key="2">
    <citation type="submission" date="2023-06" db="EMBL/GenBank/DDBJ databases">
        <authorList>
            <consortium name="Lawrence Berkeley National Laboratory"/>
            <person name="Mondo S.J."/>
            <person name="Hensen N."/>
            <person name="Bonometti L."/>
            <person name="Westerberg I."/>
            <person name="Brannstrom I.O."/>
            <person name="Guillou S."/>
            <person name="Cros-Aarteil S."/>
            <person name="Calhoun S."/>
            <person name="Haridas S."/>
            <person name="Kuo A."/>
            <person name="Pangilinan J."/>
            <person name="Riley R."/>
            <person name="Labutti K."/>
            <person name="Andreopoulos B."/>
            <person name="Lipzen A."/>
            <person name="Chen C."/>
            <person name="Yanf M."/>
            <person name="Daum C."/>
            <person name="Ng V."/>
            <person name="Clum A."/>
            <person name="Steindorff A."/>
            <person name="Ohm R."/>
            <person name="Martin F."/>
            <person name="Silar P."/>
            <person name="Natvig D."/>
            <person name="Lalanne C."/>
            <person name="Gautier V."/>
            <person name="Ament-Velasquez S.L."/>
            <person name="Kruys A."/>
            <person name="Hutchinson M.I."/>
            <person name="Powell A.J."/>
            <person name="Barry K."/>
            <person name="Miller A.N."/>
            <person name="Grigoriev I.V."/>
            <person name="Debuchy R."/>
            <person name="Gladieux P."/>
            <person name="Thoren M.H."/>
            <person name="Johannesson H."/>
        </authorList>
    </citation>
    <scope>NUCLEOTIDE SEQUENCE</scope>
    <source>
        <strain evidence="3">CBS 626.80</strain>
    </source>
</reference>
<evidence type="ECO:0000256" key="1">
    <source>
        <dbReference type="SAM" id="MobiDB-lite"/>
    </source>
</evidence>
<evidence type="ECO:0000256" key="2">
    <source>
        <dbReference type="SAM" id="Phobius"/>
    </source>
</evidence>
<keyword evidence="2" id="KW-1133">Transmembrane helix</keyword>
<evidence type="ECO:0000313" key="3">
    <source>
        <dbReference type="EMBL" id="KAK3949491.1"/>
    </source>
</evidence>
<feature type="compositionally biased region" description="Polar residues" evidence="1">
    <location>
        <begin position="125"/>
        <end position="147"/>
    </location>
</feature>
<accession>A0AAN6SE01</accession>
<protein>
    <submittedName>
        <fullName evidence="3">Uncharacterized protein</fullName>
    </submittedName>
</protein>
<gene>
    <name evidence="3" type="ORF">QBC32DRAFT_35711</name>
</gene>
<feature type="transmembrane region" description="Helical" evidence="2">
    <location>
        <begin position="290"/>
        <end position="310"/>
    </location>
</feature>
<sequence>MIRPRTNPFITGVSASSSSDGNSPSNNNNSSPSSPPSINTSDSGNSGNNRSSSYFNSYRGSYYSDDNNRNRNSSDSDNSNDSTQRNAADLPRPDEAHLPAPYGKTPASTFPLTAQARARARLGHTGSTSTLQSATFPLARGSSSTAGTGIRPPGFSLNDVHNNNNTHNDAADEYEPAGEAVVPPVASPPPYVSHRQDRFLETDQAASATCDPNSPQCPPPAYGVAPPISFLGNSAARDTRTPSIASYRTARSLRSLRGARSINAIDEMIDLERGNPPQTERSEWIESGKVGFITTFVVLVVILCGVWWMFED</sequence>
<dbReference type="AlphaFoldDB" id="A0AAN6SE01"/>
<feature type="compositionally biased region" description="Low complexity" evidence="1">
    <location>
        <begin position="14"/>
        <end position="65"/>
    </location>
</feature>